<feature type="domain" description="Tail spike" evidence="1">
    <location>
        <begin position="83"/>
        <end position="336"/>
    </location>
</feature>
<organism evidence="4 5">
    <name type="scientific">Citroniella saccharovorans</name>
    <dbReference type="NCBI Taxonomy" id="2053367"/>
    <lineage>
        <taxon>Bacteria</taxon>
        <taxon>Bacillati</taxon>
        <taxon>Bacillota</taxon>
        <taxon>Tissierellia</taxon>
        <taxon>Tissierellales</taxon>
        <taxon>Peptoniphilaceae</taxon>
        <taxon>Citroniella</taxon>
    </lineage>
</organism>
<sequence>MIRLFNKSETDFNHIETILNPYKCHVKEDENGIFELEYESKLDKRLENGKIIKAPTPRGEQLFRIYNSHHDLRKTTAKGRHIFYDLLGNFIEDSRPTATNGAGALNSILGGTLYPHRFKSTSKVGTISTAYYVRKNPIQAMLGADNCLIANWGGYIRRDNFLIEHIVEGRDNGYDIRYGKNLQGISESIDDSKVITKIMPTWVEDNIVHMIQEKYIESPLIDSYAYPKVAEIRIEVPESVEDKEKYVREEAKKYFTEHNIDKPIVNYEVNFISLRNTSDYKKYVWLEELDLYDVVHVIVPKLDINLKSNVISYKYDCLKERFESIEIGNFTNSMAKNTGTLIKEIDSKIEVKASELEQKQKEATDKLSGVSGGNIVTRTTADGKPFEILVMDTADMSTAKEVVRINKNGIGFSHNGILGPYSVGITIDGHIVADFIDTGTLSADLLKAGVLSDKQGKFILSMDKGSFNLANKIIYDPRTNNLKISLVDDLKKDTESKFEAQAKEIDLKVGKDGVISAINLSPENARIQGKNIILDGQTRVNGDFQVSGSAVFGTISGRDVRFEHLSANSITTGTLTTNSSGTHTGTVSNSSSYLSGNYRQASINGSATSLNANSSAFSFDYGSNTFEAQGRIAANPNGNRHSLEQNGLTLMNGSGWFKASYSNGFAIGCSGLLNLQGSPIQAGGYPLIRASDGTWKWKE</sequence>
<name>A0AAW9MSZ6_9FIRM</name>
<dbReference type="Proteomes" id="UP001357733">
    <property type="component" value="Unassembled WGS sequence"/>
</dbReference>
<dbReference type="AlphaFoldDB" id="A0AAW9MSZ6"/>
<accession>A0AAW9MSZ6</accession>
<evidence type="ECO:0000259" key="1">
    <source>
        <dbReference type="Pfam" id="PF06605"/>
    </source>
</evidence>
<dbReference type="NCBIfam" id="TIGR01665">
    <property type="entry name" value="put_anti_recept"/>
    <property type="match status" value="1"/>
</dbReference>
<dbReference type="EMBL" id="JAYKOT010000003">
    <property type="protein sequence ID" value="MEB3430236.1"/>
    <property type="molecule type" value="Genomic_DNA"/>
</dbReference>
<evidence type="ECO:0000313" key="4">
    <source>
        <dbReference type="EMBL" id="MEB3430236.1"/>
    </source>
</evidence>
<proteinExistence type="predicted"/>
<evidence type="ECO:0000313" key="2">
    <source>
        <dbReference type="EMBL" id="MEB3428877.1"/>
    </source>
</evidence>
<dbReference type="RefSeq" id="WP_324618941.1">
    <property type="nucleotide sequence ID" value="NZ_JAYKOT010000002.1"/>
</dbReference>
<dbReference type="InterPro" id="IPR007119">
    <property type="entry name" value="Phage_tail_spike_N"/>
</dbReference>
<gene>
    <name evidence="2" type="ORF">VLK81_02360</name>
    <name evidence="3" type="ORF">VLK81_02605</name>
    <name evidence="4" type="ORF">VLK81_09595</name>
</gene>
<dbReference type="InterPro" id="IPR010572">
    <property type="entry name" value="Tail_dom"/>
</dbReference>
<evidence type="ECO:0000313" key="5">
    <source>
        <dbReference type="Proteomes" id="UP001357733"/>
    </source>
</evidence>
<reference evidence="4 5" key="1">
    <citation type="submission" date="2024-01" db="EMBL/GenBank/DDBJ databases">
        <title>Complete genome sequence of Citroniella saccharovorans strain M6.X9, isolated from human fecal sample.</title>
        <authorList>
            <person name="Cheng G."/>
            <person name="Westerholm M."/>
            <person name="Schnurer A."/>
        </authorList>
    </citation>
    <scope>NUCLEOTIDE SEQUENCE [LARGE SCALE GENOMIC DNA]</scope>
    <source>
        <strain evidence="4 5">DSM 29873</strain>
    </source>
</reference>
<evidence type="ECO:0000313" key="3">
    <source>
        <dbReference type="EMBL" id="MEB3428924.1"/>
    </source>
</evidence>
<dbReference type="EMBL" id="JAYKOT010000002">
    <property type="protein sequence ID" value="MEB3428877.1"/>
    <property type="molecule type" value="Genomic_DNA"/>
</dbReference>
<dbReference type="EMBL" id="JAYKOT010000003">
    <property type="protein sequence ID" value="MEB3428924.1"/>
    <property type="molecule type" value="Genomic_DNA"/>
</dbReference>
<keyword evidence="5" id="KW-1185">Reference proteome</keyword>
<protein>
    <submittedName>
        <fullName evidence="4">Phage tail spike protein</fullName>
    </submittedName>
</protein>
<comment type="caution">
    <text evidence="4">The sequence shown here is derived from an EMBL/GenBank/DDBJ whole genome shotgun (WGS) entry which is preliminary data.</text>
</comment>
<dbReference type="Pfam" id="PF06605">
    <property type="entry name" value="Prophage_tail"/>
    <property type="match status" value="1"/>
</dbReference>